<comment type="caution">
    <text evidence="1">The sequence shown here is derived from an EMBL/GenBank/DDBJ whole genome shotgun (WGS) entry which is preliminary data.</text>
</comment>
<organism evidence="1 2">
    <name type="scientific">Aquitalea magnusonii</name>
    <dbReference type="NCBI Taxonomy" id="332411"/>
    <lineage>
        <taxon>Bacteria</taxon>
        <taxon>Pseudomonadati</taxon>
        <taxon>Pseudomonadota</taxon>
        <taxon>Betaproteobacteria</taxon>
        <taxon>Neisseriales</taxon>
        <taxon>Chromobacteriaceae</taxon>
        <taxon>Aquitalea</taxon>
    </lineage>
</organism>
<evidence type="ECO:0000313" key="1">
    <source>
        <dbReference type="EMBL" id="PXX46226.1"/>
    </source>
</evidence>
<name>A0A318JEL5_9NEIS</name>
<dbReference type="AlphaFoldDB" id="A0A318JEL5"/>
<dbReference type="OrthoDB" id="10015103at2"/>
<proteinExistence type="predicted"/>
<evidence type="ECO:0000313" key="2">
    <source>
        <dbReference type="Proteomes" id="UP000248395"/>
    </source>
</evidence>
<dbReference type="Proteomes" id="UP000248395">
    <property type="component" value="Unassembled WGS sequence"/>
</dbReference>
<sequence>MSYQSIISKYVVDSVVVPPKKIDNLPVFDSFNKIIEYNHQEYTKALYELKVNYSKCSYQKECRVAEGYVVDKKIARALKLRFLASLTLDDPLVFHLTLWTPPGRTSPKGAFKAVKRCLKKSGRDLNYAYALEAKPVGRVNSDSHRDDGIHFQVALFVSAQGRDVNEIRKELEFLFSAQRGVTVLDNDRAVKITGGHYLKRSDIELLQGMKHIIGYIAKPKTKLSQSSLSRLLSRFGISEKIRLFEGSQVAAYRKYELAMV</sequence>
<gene>
    <name evidence="1" type="ORF">DFR38_10967</name>
</gene>
<dbReference type="RefSeq" id="WP_146215963.1">
    <property type="nucleotide sequence ID" value="NZ_LNQU01000001.1"/>
</dbReference>
<reference evidence="1 2" key="1">
    <citation type="submission" date="2018-05" db="EMBL/GenBank/DDBJ databases">
        <title>Genomic Encyclopedia of Type Strains, Phase IV (KMG-IV): sequencing the most valuable type-strain genomes for metagenomic binning, comparative biology and taxonomic classification.</title>
        <authorList>
            <person name="Goeker M."/>
        </authorList>
    </citation>
    <scope>NUCLEOTIDE SEQUENCE [LARGE SCALE GENOMIC DNA]</scope>
    <source>
        <strain evidence="1 2">DSM 25134</strain>
    </source>
</reference>
<dbReference type="EMBL" id="QJKC01000009">
    <property type="protein sequence ID" value="PXX46226.1"/>
    <property type="molecule type" value="Genomic_DNA"/>
</dbReference>
<accession>A0A318JEL5</accession>
<protein>
    <submittedName>
        <fullName evidence="1">Uncharacterized protein</fullName>
    </submittedName>
</protein>
<keyword evidence="2" id="KW-1185">Reference proteome</keyword>